<sequence length="366" mass="42047">MFTAHSMKKQDVLNCRFSNWYPIFKQYTIKSVVIPLENDFVSYLQELGTLMLPRGVQVNINLWKGNSSEEEEQEEDVWEDEKETENSGSPEFSKLISQITEAIANLGGSVFPKMGWSSPKDAIWINNNSLKCCSPGEVILLLKSSDFISHDLTSAFKLCDNQSSSGGVSDIKQELVLRKWANLFPGMEFRCFIKNKKLLGISQRDHKQYYDYIDREKEQLAVELCNFIEQVVAEKFSSQNYVIDLYKKRNGEYWIIDFNPFGEMTDALLFTWNELQDGKLNSCEDSVDFKFAGDTNGQFRFASSTSTLQPSEFLSYRMPVDFVHLSTGADATKFVDFLRMKTQNDQQSSSDDDSDQQWRLPDTSKP</sequence>
<comment type="similarity">
    <text evidence="1">Belongs to the CDC123 family.</text>
</comment>
<feature type="compositionally biased region" description="Acidic residues" evidence="5">
    <location>
        <begin position="68"/>
        <end position="83"/>
    </location>
</feature>
<evidence type="ECO:0000256" key="4">
    <source>
        <dbReference type="ARBA" id="ARBA00045515"/>
    </source>
</evidence>
<dbReference type="PANTHER" id="PTHR15323">
    <property type="entry name" value="D123 PROTEIN"/>
    <property type="match status" value="1"/>
</dbReference>
<evidence type="ECO:0000313" key="7">
    <source>
        <dbReference type="Proteomes" id="UP001642483"/>
    </source>
</evidence>
<evidence type="ECO:0000256" key="1">
    <source>
        <dbReference type="ARBA" id="ARBA00011047"/>
    </source>
</evidence>
<feature type="region of interest" description="Disordered" evidence="5">
    <location>
        <begin position="67"/>
        <end position="90"/>
    </location>
</feature>
<comment type="caution">
    <text evidence="6">The sequence shown here is derived from an EMBL/GenBank/DDBJ whole genome shotgun (WGS) entry which is preliminary data.</text>
</comment>
<gene>
    <name evidence="6" type="ORF">CVLEPA_LOCUS21362</name>
</gene>
<evidence type="ECO:0000256" key="3">
    <source>
        <dbReference type="ARBA" id="ARBA00044303"/>
    </source>
</evidence>
<dbReference type="Proteomes" id="UP001642483">
    <property type="component" value="Unassembled WGS sequence"/>
</dbReference>
<name>A0ABP0GEG2_CLALP</name>
<dbReference type="Pfam" id="PF07065">
    <property type="entry name" value="D123"/>
    <property type="match status" value="1"/>
</dbReference>
<dbReference type="InterPro" id="IPR009772">
    <property type="entry name" value="CDC123"/>
</dbReference>
<dbReference type="EMBL" id="CAWYQH010000108">
    <property type="protein sequence ID" value="CAK8689343.1"/>
    <property type="molecule type" value="Genomic_DNA"/>
</dbReference>
<keyword evidence="7" id="KW-1185">Reference proteome</keyword>
<comment type="function">
    <text evidence="4">ATP-dependent protein-folding chaperone for the eIF2 complex. Binds to the gamma subunit of the eIF2 complex which allows the subunit to assemble with the alpha and beta subunits.</text>
</comment>
<reference evidence="6 7" key="1">
    <citation type="submission" date="2024-02" db="EMBL/GenBank/DDBJ databases">
        <authorList>
            <person name="Daric V."/>
            <person name="Darras S."/>
        </authorList>
    </citation>
    <scope>NUCLEOTIDE SEQUENCE [LARGE SCALE GENOMIC DNA]</scope>
</reference>
<organism evidence="6 7">
    <name type="scientific">Clavelina lepadiformis</name>
    <name type="common">Light-bulb sea squirt</name>
    <name type="synonym">Ascidia lepadiformis</name>
    <dbReference type="NCBI Taxonomy" id="159417"/>
    <lineage>
        <taxon>Eukaryota</taxon>
        <taxon>Metazoa</taxon>
        <taxon>Chordata</taxon>
        <taxon>Tunicata</taxon>
        <taxon>Ascidiacea</taxon>
        <taxon>Aplousobranchia</taxon>
        <taxon>Clavelinidae</taxon>
        <taxon>Clavelina</taxon>
    </lineage>
</organism>
<proteinExistence type="inferred from homology"/>
<evidence type="ECO:0000313" key="6">
    <source>
        <dbReference type="EMBL" id="CAK8689343.1"/>
    </source>
</evidence>
<evidence type="ECO:0000256" key="5">
    <source>
        <dbReference type="SAM" id="MobiDB-lite"/>
    </source>
</evidence>
<accession>A0ABP0GEG2</accession>
<dbReference type="PANTHER" id="PTHR15323:SF6">
    <property type="entry name" value="CELL DIVISION CYCLE PROTEIN 123 HOMOLOG"/>
    <property type="match status" value="1"/>
</dbReference>
<evidence type="ECO:0000256" key="2">
    <source>
        <dbReference type="ARBA" id="ARBA00044080"/>
    </source>
</evidence>
<feature type="region of interest" description="Disordered" evidence="5">
    <location>
        <begin position="343"/>
        <end position="366"/>
    </location>
</feature>
<protein>
    <recommendedName>
        <fullName evidence="2">Translation initiation factor eIF2 assembly protein</fullName>
    </recommendedName>
    <alternativeName>
        <fullName evidence="3">Cell division cycle protein 123 homolog</fullName>
    </alternativeName>
</protein>